<organism evidence="1">
    <name type="scientific">Tunturiibacter gelidiferens</name>
    <dbReference type="NCBI Taxonomy" id="3069689"/>
    <lineage>
        <taxon>Bacteria</taxon>
        <taxon>Pseudomonadati</taxon>
        <taxon>Acidobacteriota</taxon>
        <taxon>Terriglobia</taxon>
        <taxon>Terriglobales</taxon>
        <taxon>Acidobacteriaceae</taxon>
        <taxon>Tunturiibacter</taxon>
    </lineage>
</organism>
<reference evidence="1" key="1">
    <citation type="submission" date="2023-08" db="EMBL/GenBank/DDBJ databases">
        <authorList>
            <person name="Messyasz A."/>
            <person name="Mannisto M.K."/>
            <person name="Kerkhof L.J."/>
            <person name="Haggblom M."/>
        </authorList>
    </citation>
    <scope>NUCLEOTIDE SEQUENCE</scope>
    <source>
        <strain evidence="1">M8UP39</strain>
    </source>
</reference>
<dbReference type="KEGG" id="tgi:RBB81_12950"/>
<dbReference type="AlphaFoldDB" id="A0AAU7YVD2"/>
<gene>
    <name evidence="1" type="ORF">RBB81_12950</name>
</gene>
<keyword evidence="1" id="KW-0121">Carboxypeptidase</keyword>
<protein>
    <submittedName>
        <fullName evidence="1">Carboxypeptidase-like regulatory domain-containing protein</fullName>
    </submittedName>
</protein>
<evidence type="ECO:0000313" key="1">
    <source>
        <dbReference type="EMBL" id="XCB20507.1"/>
    </source>
</evidence>
<keyword evidence="1" id="KW-0378">Hydrolase</keyword>
<dbReference type="EMBL" id="CP132938">
    <property type="protein sequence ID" value="XCB20507.1"/>
    <property type="molecule type" value="Genomic_DNA"/>
</dbReference>
<proteinExistence type="predicted"/>
<dbReference type="GO" id="GO:0004180">
    <property type="term" value="F:carboxypeptidase activity"/>
    <property type="evidence" value="ECO:0007669"/>
    <property type="project" value="UniProtKB-KW"/>
</dbReference>
<reference evidence="1" key="2">
    <citation type="journal article" date="2024" name="Environ. Microbiol.">
        <title>Genome analysis and description of Tunturibacter gen. nov. expands the diversity of Terriglobia in tundra soils.</title>
        <authorList>
            <person name="Messyasz A."/>
            <person name="Mannisto M.K."/>
            <person name="Kerkhof L.J."/>
            <person name="Haggblom M.M."/>
        </authorList>
    </citation>
    <scope>NUCLEOTIDE SEQUENCE</scope>
    <source>
        <strain evidence="1">M8UP39</strain>
    </source>
</reference>
<dbReference type="RefSeq" id="WP_353070926.1">
    <property type="nucleotide sequence ID" value="NZ_CP132938.1"/>
</dbReference>
<sequence>MTDTTGAIMPGAKVTVTALATSEKREAAANAAGEYGKQEVAAIHHL</sequence>
<name>A0AAU7YVD2_9BACT</name>
<accession>A0AAU7YVD2</accession>
<keyword evidence="1" id="KW-0645">Protease</keyword>